<dbReference type="RefSeq" id="WP_166129199.1">
    <property type="nucleotide sequence ID" value="NZ_JAANOQ010000006.1"/>
</dbReference>
<feature type="domain" description="Outer membrane protein beta-barrel" evidence="1">
    <location>
        <begin position="33"/>
        <end position="203"/>
    </location>
</feature>
<name>A0ABR7IZC9_9FLAO</name>
<evidence type="ECO:0000313" key="2">
    <source>
        <dbReference type="EMBL" id="MBC5835138.1"/>
    </source>
</evidence>
<comment type="caution">
    <text evidence="2">The sequence shown here is derived from an EMBL/GenBank/DDBJ whole genome shotgun (WGS) entry which is preliminary data.</text>
</comment>
<accession>A0ABR7IZC9</accession>
<gene>
    <name evidence="2" type="ORF">H8R27_09590</name>
</gene>
<dbReference type="Pfam" id="PF13568">
    <property type="entry name" value="OMP_b-brl_2"/>
    <property type="match status" value="1"/>
</dbReference>
<reference evidence="2 3" key="1">
    <citation type="submission" date="2020-08" db="EMBL/GenBank/DDBJ databases">
        <title>Description of novel Flavobacterium F-408 isolate.</title>
        <authorList>
            <person name="Saticioglu I.B."/>
            <person name="Duman M."/>
            <person name="Altun S."/>
        </authorList>
    </citation>
    <scope>NUCLEOTIDE SEQUENCE [LARGE SCALE GENOMIC DNA]</scope>
    <source>
        <strain evidence="2 3">F-408</strain>
    </source>
</reference>
<proteinExistence type="predicted"/>
<organism evidence="2 3">
    <name type="scientific">Flavobacterium bernardetii</name>
    <dbReference type="NCBI Taxonomy" id="2813823"/>
    <lineage>
        <taxon>Bacteria</taxon>
        <taxon>Pseudomonadati</taxon>
        <taxon>Bacteroidota</taxon>
        <taxon>Flavobacteriia</taxon>
        <taxon>Flavobacteriales</taxon>
        <taxon>Flavobacteriaceae</taxon>
        <taxon>Flavobacterium</taxon>
    </lineage>
</organism>
<evidence type="ECO:0000313" key="3">
    <source>
        <dbReference type="Proteomes" id="UP000605990"/>
    </source>
</evidence>
<keyword evidence="3" id="KW-1185">Reference proteome</keyword>
<dbReference type="Proteomes" id="UP000605990">
    <property type="component" value="Unassembled WGS sequence"/>
</dbReference>
<sequence>MKIKILFFLWIPFFCFSQEIKPAETNLTEKDSLYREDQFYASLSYNLVQNRPSGFKQFSFSPGITFGFLRDFPISKNRHWAIAPGLGYSYNNIKQFINSDELAGNDISELSENIRTVITTHGIEVPLEVRWRNSNPTSHNFWRIYTGFKATYVFNSKLKIQSSEGTTKESISEEINRWQYGAYISVGFNTWNPYVYYGLNPIFKDGSKMSNFNIGFQFYIL</sequence>
<dbReference type="EMBL" id="JACRUN010000005">
    <property type="protein sequence ID" value="MBC5835138.1"/>
    <property type="molecule type" value="Genomic_DNA"/>
</dbReference>
<evidence type="ECO:0000259" key="1">
    <source>
        <dbReference type="Pfam" id="PF13568"/>
    </source>
</evidence>
<dbReference type="InterPro" id="IPR025665">
    <property type="entry name" value="Beta-barrel_OMP_2"/>
</dbReference>
<protein>
    <submittedName>
        <fullName evidence="2">PorT family protein</fullName>
    </submittedName>
</protein>